<proteinExistence type="predicted"/>
<dbReference type="AlphaFoldDB" id="A0A0K1NKB5"/>
<dbReference type="EMBL" id="CP012074">
    <property type="protein sequence ID" value="AKU69121.1"/>
    <property type="molecule type" value="Genomic_DNA"/>
</dbReference>
<accession>A0A0K1NKB5</accession>
<gene>
    <name evidence="1" type="ORF">ADJ77_04670</name>
</gene>
<protein>
    <submittedName>
        <fullName evidence="1">Uncharacterized protein</fullName>
    </submittedName>
</protein>
<dbReference type="KEGG" id="pfus:ADJ77_04670"/>
<name>A0A0K1NKB5_9BACT</name>
<sequence length="77" mass="8824">MIRGITRFKCNECSKKFWGLAFEWRATALTAPLQCPQCKSYHTYPVGILGLGTGKAKLYKEIWESIDEDKNSIIPDR</sequence>
<dbReference type="Proteomes" id="UP000060345">
    <property type="component" value="Chromosome 1"/>
</dbReference>
<evidence type="ECO:0000313" key="1">
    <source>
        <dbReference type="EMBL" id="AKU69121.1"/>
    </source>
</evidence>
<reference evidence="1 2" key="1">
    <citation type="submission" date="2015-07" db="EMBL/GenBank/DDBJ databases">
        <authorList>
            <person name="Noorani M."/>
        </authorList>
    </citation>
    <scope>NUCLEOTIDE SEQUENCE [LARGE SCALE GENOMIC DNA]</scope>
    <source>
        <strain evidence="1 2">W1435</strain>
    </source>
</reference>
<organism evidence="1 2">
    <name type="scientific">Prevotella fusca JCM 17724</name>
    <dbReference type="NCBI Taxonomy" id="1236517"/>
    <lineage>
        <taxon>Bacteria</taxon>
        <taxon>Pseudomonadati</taxon>
        <taxon>Bacteroidota</taxon>
        <taxon>Bacteroidia</taxon>
        <taxon>Bacteroidales</taxon>
        <taxon>Prevotellaceae</taxon>
        <taxon>Prevotella</taxon>
    </lineage>
</organism>
<evidence type="ECO:0000313" key="2">
    <source>
        <dbReference type="Proteomes" id="UP000060345"/>
    </source>
</evidence>